<organism evidence="1 2">
    <name type="scientific">Paraburkholderia solitsugae</name>
    <dbReference type="NCBI Taxonomy" id="2675748"/>
    <lineage>
        <taxon>Bacteria</taxon>
        <taxon>Pseudomonadati</taxon>
        <taxon>Pseudomonadota</taxon>
        <taxon>Betaproteobacteria</taxon>
        <taxon>Burkholderiales</taxon>
        <taxon>Burkholderiaceae</taxon>
        <taxon>Paraburkholderia</taxon>
    </lineage>
</organism>
<dbReference type="Proteomes" id="UP000652198">
    <property type="component" value="Unassembled WGS sequence"/>
</dbReference>
<dbReference type="GO" id="GO:0008168">
    <property type="term" value="F:methyltransferase activity"/>
    <property type="evidence" value="ECO:0007669"/>
    <property type="project" value="UniProtKB-KW"/>
</dbReference>
<reference evidence="1 2" key="1">
    <citation type="submission" date="2019-11" db="EMBL/GenBank/DDBJ databases">
        <title>Metabolism of dissolved organic matter in forest soils.</title>
        <authorList>
            <person name="Cyle K.T."/>
            <person name="Wilhelm R.C."/>
            <person name="Martinez C.E."/>
        </authorList>
    </citation>
    <scope>NUCLEOTIDE SEQUENCE [LARGE SCALE GENOMIC DNA]</scope>
    <source>
        <strain evidence="1 2">1N</strain>
    </source>
</reference>
<dbReference type="SUPFAM" id="SSF53335">
    <property type="entry name" value="S-adenosyl-L-methionine-dependent methyltransferases"/>
    <property type="match status" value="1"/>
</dbReference>
<gene>
    <name evidence="1" type="ORF">GNZ12_30545</name>
</gene>
<dbReference type="InterPro" id="IPR029063">
    <property type="entry name" value="SAM-dependent_MTases_sf"/>
</dbReference>
<comment type="caution">
    <text evidence="1">The sequence shown here is derived from an EMBL/GenBank/DDBJ whole genome shotgun (WGS) entry which is preliminary data.</text>
</comment>
<dbReference type="CDD" id="cd02440">
    <property type="entry name" value="AdoMet_MTases"/>
    <property type="match status" value="1"/>
</dbReference>
<evidence type="ECO:0000313" key="1">
    <source>
        <dbReference type="EMBL" id="NPT45585.1"/>
    </source>
</evidence>
<sequence>MLFKSNGIDEARKYDEIFYRYQREGAIRSARYVLPKVNAELQPGSILDVGCGAGAWLSVHCELGMQDVVGIDGDYVDRSVLMFDESHFFPNDISKHFDLGRTFDLVQCLEVGEHVPKSCSNVLVENLVRHGKRVLFSAAVPGQGGENHINEQGYDYWRYLFAKHDYVLFDFVRPLIGGDKHVEPWYRYNILLFAHVSEAERLSPLVATTVVNRDERVRDVSPLTYQCRKMLLRWLPVSVKTEIAVMKSRLVVSRLKNKEVGL</sequence>
<accession>A0ABX2C0N8</accession>
<name>A0ABX2C0N8_9BURK</name>
<dbReference type="EMBL" id="WOEY01000122">
    <property type="protein sequence ID" value="NPT45585.1"/>
    <property type="molecule type" value="Genomic_DNA"/>
</dbReference>
<proteinExistence type="predicted"/>
<dbReference type="GO" id="GO:0032259">
    <property type="term" value="P:methylation"/>
    <property type="evidence" value="ECO:0007669"/>
    <property type="project" value="UniProtKB-KW"/>
</dbReference>
<dbReference type="Gene3D" id="3.40.50.150">
    <property type="entry name" value="Vaccinia Virus protein VP39"/>
    <property type="match status" value="1"/>
</dbReference>
<dbReference type="Pfam" id="PF13489">
    <property type="entry name" value="Methyltransf_23"/>
    <property type="match status" value="1"/>
</dbReference>
<keyword evidence="1" id="KW-0489">Methyltransferase</keyword>
<keyword evidence="2" id="KW-1185">Reference proteome</keyword>
<evidence type="ECO:0000313" key="2">
    <source>
        <dbReference type="Proteomes" id="UP000652198"/>
    </source>
</evidence>
<protein>
    <submittedName>
        <fullName evidence="1">Methyltransferase domain-containing protein</fullName>
    </submittedName>
</protein>
<keyword evidence="1" id="KW-0808">Transferase</keyword>